<accession>A0ACA9NTN0</accession>
<dbReference type="EMBL" id="CAJVPM010029847">
    <property type="protein sequence ID" value="CAG8674751.1"/>
    <property type="molecule type" value="Genomic_DNA"/>
</dbReference>
<proteinExistence type="predicted"/>
<organism evidence="1 2">
    <name type="scientific">Scutellospora calospora</name>
    <dbReference type="NCBI Taxonomy" id="85575"/>
    <lineage>
        <taxon>Eukaryota</taxon>
        <taxon>Fungi</taxon>
        <taxon>Fungi incertae sedis</taxon>
        <taxon>Mucoromycota</taxon>
        <taxon>Glomeromycotina</taxon>
        <taxon>Glomeromycetes</taxon>
        <taxon>Diversisporales</taxon>
        <taxon>Gigasporaceae</taxon>
        <taxon>Scutellospora</taxon>
    </lineage>
</organism>
<evidence type="ECO:0000313" key="1">
    <source>
        <dbReference type="EMBL" id="CAG8674751.1"/>
    </source>
</evidence>
<feature type="non-terminal residue" evidence="1">
    <location>
        <position position="1"/>
    </location>
</feature>
<sequence>DPTTNFFGNKLTSSSSISKEDNGIVGKYLKTSIPKKRELDHEEDSNEEQFLDSVPKKPKPTGYNFDFSKW</sequence>
<protein>
    <submittedName>
        <fullName evidence="1">620_t:CDS:1</fullName>
    </submittedName>
</protein>
<reference evidence="1" key="1">
    <citation type="submission" date="2021-06" db="EMBL/GenBank/DDBJ databases">
        <authorList>
            <person name="Kallberg Y."/>
            <person name="Tangrot J."/>
            <person name="Rosling A."/>
        </authorList>
    </citation>
    <scope>NUCLEOTIDE SEQUENCE</scope>
    <source>
        <strain evidence="1">AU212A</strain>
    </source>
</reference>
<name>A0ACA9NTN0_9GLOM</name>
<gene>
    <name evidence="1" type="ORF">SCALOS_LOCUS9506</name>
</gene>
<keyword evidence="2" id="KW-1185">Reference proteome</keyword>
<evidence type="ECO:0000313" key="2">
    <source>
        <dbReference type="Proteomes" id="UP000789860"/>
    </source>
</evidence>
<comment type="caution">
    <text evidence="1">The sequence shown here is derived from an EMBL/GenBank/DDBJ whole genome shotgun (WGS) entry which is preliminary data.</text>
</comment>
<dbReference type="Proteomes" id="UP000789860">
    <property type="component" value="Unassembled WGS sequence"/>
</dbReference>